<dbReference type="Proteomes" id="UP000672657">
    <property type="component" value="Unassembled WGS sequence"/>
</dbReference>
<reference evidence="1 2" key="1">
    <citation type="submission" date="2021-03" db="EMBL/GenBank/DDBJ databases">
        <authorList>
            <person name="Peeters C."/>
        </authorList>
    </citation>
    <scope>NUCLEOTIDE SEQUENCE [LARGE SCALE GENOMIC DNA]</scope>
    <source>
        <strain evidence="1 2">LMG 26411</strain>
    </source>
</reference>
<gene>
    <name evidence="1" type="ORF">LMG26411_07914</name>
</gene>
<proteinExistence type="predicted"/>
<organism evidence="1 2">
    <name type="scientific">Cupriavidus numazuensis</name>
    <dbReference type="NCBI Taxonomy" id="221992"/>
    <lineage>
        <taxon>Bacteria</taxon>
        <taxon>Pseudomonadati</taxon>
        <taxon>Pseudomonadota</taxon>
        <taxon>Betaproteobacteria</taxon>
        <taxon>Burkholderiales</taxon>
        <taxon>Burkholderiaceae</taxon>
        <taxon>Cupriavidus</taxon>
    </lineage>
</organism>
<accession>A0ABM8TW56</accession>
<evidence type="ECO:0000313" key="1">
    <source>
        <dbReference type="EMBL" id="CAG2160986.1"/>
    </source>
</evidence>
<comment type="caution">
    <text evidence="1">The sequence shown here is derived from an EMBL/GenBank/DDBJ whole genome shotgun (WGS) entry which is preliminary data.</text>
</comment>
<sequence length="100" mass="11194">MMIRNGAMLIEAEMGAAGDGEGMLTHFPGKCPSYESFGAAGHLCADREMRMLYGLEHMLKDCPDGSDSIDVVKWISKTRPPRVMVRYAFERCGRQRVVPR</sequence>
<evidence type="ECO:0000313" key="2">
    <source>
        <dbReference type="Proteomes" id="UP000672657"/>
    </source>
</evidence>
<dbReference type="EMBL" id="CAJPVI010000102">
    <property type="protein sequence ID" value="CAG2160986.1"/>
    <property type="molecule type" value="Genomic_DNA"/>
</dbReference>
<keyword evidence="2" id="KW-1185">Reference proteome</keyword>
<name>A0ABM8TW56_9BURK</name>
<protein>
    <submittedName>
        <fullName evidence="1">Uncharacterized protein</fullName>
    </submittedName>
</protein>